<dbReference type="Proteomes" id="UP000791440">
    <property type="component" value="Unassembled WGS sequence"/>
</dbReference>
<reference evidence="2" key="2">
    <citation type="submission" date="2020-12" db="EMBL/GenBank/DDBJ databases">
        <authorList>
            <person name="Kanost M."/>
        </authorList>
    </citation>
    <scope>NUCLEOTIDE SEQUENCE</scope>
</reference>
<organism evidence="2 3">
    <name type="scientific">Manduca sexta</name>
    <name type="common">Tobacco hawkmoth</name>
    <name type="synonym">Tobacco hornworm</name>
    <dbReference type="NCBI Taxonomy" id="7130"/>
    <lineage>
        <taxon>Eukaryota</taxon>
        <taxon>Metazoa</taxon>
        <taxon>Ecdysozoa</taxon>
        <taxon>Arthropoda</taxon>
        <taxon>Hexapoda</taxon>
        <taxon>Insecta</taxon>
        <taxon>Pterygota</taxon>
        <taxon>Neoptera</taxon>
        <taxon>Endopterygota</taxon>
        <taxon>Lepidoptera</taxon>
        <taxon>Glossata</taxon>
        <taxon>Ditrysia</taxon>
        <taxon>Bombycoidea</taxon>
        <taxon>Sphingidae</taxon>
        <taxon>Sphinginae</taxon>
        <taxon>Sphingini</taxon>
        <taxon>Manduca</taxon>
    </lineage>
</organism>
<evidence type="ECO:0000313" key="3">
    <source>
        <dbReference type="Proteomes" id="UP000791440"/>
    </source>
</evidence>
<accession>A0A921ZS55</accession>
<reference evidence="2" key="1">
    <citation type="journal article" date="2016" name="Insect Biochem. Mol. Biol.">
        <title>Multifaceted biological insights from a draft genome sequence of the tobacco hornworm moth, Manduca sexta.</title>
        <authorList>
            <person name="Kanost M.R."/>
            <person name="Arrese E.L."/>
            <person name="Cao X."/>
            <person name="Chen Y.R."/>
            <person name="Chellapilla S."/>
            <person name="Goldsmith M.R."/>
            <person name="Grosse-Wilde E."/>
            <person name="Heckel D.G."/>
            <person name="Herndon N."/>
            <person name="Jiang H."/>
            <person name="Papanicolaou A."/>
            <person name="Qu J."/>
            <person name="Soulages J.L."/>
            <person name="Vogel H."/>
            <person name="Walters J."/>
            <person name="Waterhouse R.M."/>
            <person name="Ahn S.J."/>
            <person name="Almeida F.C."/>
            <person name="An C."/>
            <person name="Aqrawi P."/>
            <person name="Bretschneider A."/>
            <person name="Bryant W.B."/>
            <person name="Bucks S."/>
            <person name="Chao H."/>
            <person name="Chevignon G."/>
            <person name="Christen J.M."/>
            <person name="Clarke D.F."/>
            <person name="Dittmer N.T."/>
            <person name="Ferguson L.C.F."/>
            <person name="Garavelou S."/>
            <person name="Gordon K.H.J."/>
            <person name="Gunaratna R.T."/>
            <person name="Han Y."/>
            <person name="Hauser F."/>
            <person name="He Y."/>
            <person name="Heidel-Fischer H."/>
            <person name="Hirsh A."/>
            <person name="Hu Y."/>
            <person name="Jiang H."/>
            <person name="Kalra D."/>
            <person name="Klinner C."/>
            <person name="Konig C."/>
            <person name="Kovar C."/>
            <person name="Kroll A.R."/>
            <person name="Kuwar S.S."/>
            <person name="Lee S.L."/>
            <person name="Lehman R."/>
            <person name="Li K."/>
            <person name="Li Z."/>
            <person name="Liang H."/>
            <person name="Lovelace S."/>
            <person name="Lu Z."/>
            <person name="Mansfield J.H."/>
            <person name="McCulloch K.J."/>
            <person name="Mathew T."/>
            <person name="Morton B."/>
            <person name="Muzny D.M."/>
            <person name="Neunemann D."/>
            <person name="Ongeri F."/>
            <person name="Pauchet Y."/>
            <person name="Pu L.L."/>
            <person name="Pyrousis I."/>
            <person name="Rao X.J."/>
            <person name="Redding A."/>
            <person name="Roesel C."/>
            <person name="Sanchez-Gracia A."/>
            <person name="Schaack S."/>
            <person name="Shukla A."/>
            <person name="Tetreau G."/>
            <person name="Wang Y."/>
            <person name="Xiong G.H."/>
            <person name="Traut W."/>
            <person name="Walsh T.K."/>
            <person name="Worley K.C."/>
            <person name="Wu D."/>
            <person name="Wu W."/>
            <person name="Wu Y.Q."/>
            <person name="Zhang X."/>
            <person name="Zou Z."/>
            <person name="Zucker H."/>
            <person name="Briscoe A.D."/>
            <person name="Burmester T."/>
            <person name="Clem R.J."/>
            <person name="Feyereisen R."/>
            <person name="Grimmelikhuijzen C.J.P."/>
            <person name="Hamodrakas S.J."/>
            <person name="Hansson B.S."/>
            <person name="Huguet E."/>
            <person name="Jermiin L.S."/>
            <person name="Lan Q."/>
            <person name="Lehman H.K."/>
            <person name="Lorenzen M."/>
            <person name="Merzendorfer H."/>
            <person name="Michalopoulos I."/>
            <person name="Morton D.B."/>
            <person name="Muthukrishnan S."/>
            <person name="Oakeshott J.G."/>
            <person name="Palmer W."/>
            <person name="Park Y."/>
            <person name="Passarelli A.L."/>
            <person name="Rozas J."/>
            <person name="Schwartz L.M."/>
            <person name="Smith W."/>
            <person name="Southgate A."/>
            <person name="Vilcinskas A."/>
            <person name="Vogt R."/>
            <person name="Wang P."/>
            <person name="Werren J."/>
            <person name="Yu X.Q."/>
            <person name="Zhou J.J."/>
            <person name="Brown S.J."/>
            <person name="Scherer S.E."/>
            <person name="Richards S."/>
            <person name="Blissard G.W."/>
        </authorList>
    </citation>
    <scope>NUCLEOTIDE SEQUENCE</scope>
</reference>
<keyword evidence="1" id="KW-0472">Membrane</keyword>
<evidence type="ECO:0000313" key="2">
    <source>
        <dbReference type="EMBL" id="KAG6462414.1"/>
    </source>
</evidence>
<keyword evidence="1" id="KW-0812">Transmembrane</keyword>
<feature type="non-terminal residue" evidence="2">
    <location>
        <position position="1"/>
    </location>
</feature>
<evidence type="ECO:0000256" key="1">
    <source>
        <dbReference type="SAM" id="Phobius"/>
    </source>
</evidence>
<protein>
    <submittedName>
        <fullName evidence="2">Uncharacterized protein</fullName>
    </submittedName>
</protein>
<proteinExistence type="predicted"/>
<comment type="caution">
    <text evidence="2">The sequence shown here is derived from an EMBL/GenBank/DDBJ whole genome shotgun (WGS) entry which is preliminary data.</text>
</comment>
<keyword evidence="3" id="KW-1185">Reference proteome</keyword>
<gene>
    <name evidence="2" type="ORF">O3G_MSEX013243</name>
</gene>
<sequence>FNTHQTSLRAIALRVHPGGLKCQRACSLAGAVPLAAYHHELPTSAKNTEAAVLREATGGLHARGFQDRKMKLATLFGVVLLTLAAAAPIEDDDDKIIVTSELFPDALAVYTSQHDIVSLTVPLNSANFEDDESLNDDNSDILTIFVEADVNDKGEYDYKGLYTLKGGNATKILETGTDSAADNSDSHDVFLSATDGLYVYKSDVHKVEKYGSVNDNLVGIAKVNSSEDIYVLSADHVLYKVSENGEKKEVVEEVKGARKIVLDFSDNLYYYGEDKQPYVLSDDGVKKIEGLPANPSYVAFVKPPFVIEDGVIFISDEKSYVLYANGTSELDDFVLQVKPTAYAMEATLIQYYAYEKKIYEYNILALLLSNVLDDIKKFLEDKSTEIESIATRSRGSLRA</sequence>
<keyword evidence="1" id="KW-1133">Transmembrane helix</keyword>
<feature type="transmembrane region" description="Helical" evidence="1">
    <location>
        <begin position="72"/>
        <end position="89"/>
    </location>
</feature>
<dbReference type="AlphaFoldDB" id="A0A921ZS55"/>
<name>A0A921ZS55_MANSE</name>
<dbReference type="EMBL" id="JH668843">
    <property type="protein sequence ID" value="KAG6462414.1"/>
    <property type="molecule type" value="Genomic_DNA"/>
</dbReference>